<evidence type="ECO:0000313" key="9">
    <source>
        <dbReference type="Proteomes" id="UP001346149"/>
    </source>
</evidence>
<gene>
    <name evidence="8" type="ORF">SAY86_000050</name>
</gene>
<dbReference type="GO" id="GO:0061608">
    <property type="term" value="F:nuclear import signal receptor activity"/>
    <property type="evidence" value="ECO:0007669"/>
    <property type="project" value="InterPro"/>
</dbReference>
<feature type="repeat" description="ARM" evidence="5">
    <location>
        <begin position="117"/>
        <end position="159"/>
    </location>
</feature>
<protein>
    <recommendedName>
        <fullName evidence="7">IBB domain-containing protein</fullName>
    </recommendedName>
</protein>
<dbReference type="InterPro" id="IPR002652">
    <property type="entry name" value="Importin-a_IBB"/>
</dbReference>
<keyword evidence="3" id="KW-0677">Repeat</keyword>
<dbReference type="Proteomes" id="UP001346149">
    <property type="component" value="Unassembled WGS sequence"/>
</dbReference>
<evidence type="ECO:0000256" key="6">
    <source>
        <dbReference type="PROSITE-ProRule" id="PRU00561"/>
    </source>
</evidence>
<dbReference type="PANTHER" id="PTHR23316">
    <property type="entry name" value="IMPORTIN ALPHA"/>
    <property type="match status" value="1"/>
</dbReference>
<dbReference type="SUPFAM" id="SSF48371">
    <property type="entry name" value="ARM repeat"/>
    <property type="match status" value="1"/>
</dbReference>
<dbReference type="InterPro" id="IPR011989">
    <property type="entry name" value="ARM-like"/>
</dbReference>
<feature type="domain" description="IBB" evidence="7">
    <location>
        <begin position="1"/>
        <end position="35"/>
    </location>
</feature>
<dbReference type="InterPro" id="IPR016024">
    <property type="entry name" value="ARM-type_fold"/>
</dbReference>
<dbReference type="InterPro" id="IPR032413">
    <property type="entry name" value="Arm_3"/>
</dbReference>
<dbReference type="Gene3D" id="1.25.10.10">
    <property type="entry name" value="Leucine-rich Repeat Variant"/>
    <property type="match status" value="2"/>
</dbReference>
<reference evidence="8 9" key="1">
    <citation type="journal article" date="2023" name="Hortic Res">
        <title>Pangenome of water caltrop reveals structural variations and asymmetric subgenome divergence after allopolyploidization.</title>
        <authorList>
            <person name="Zhang X."/>
            <person name="Chen Y."/>
            <person name="Wang L."/>
            <person name="Yuan Y."/>
            <person name="Fang M."/>
            <person name="Shi L."/>
            <person name="Lu R."/>
            <person name="Comes H.P."/>
            <person name="Ma Y."/>
            <person name="Chen Y."/>
            <person name="Huang G."/>
            <person name="Zhou Y."/>
            <person name="Zheng Z."/>
            <person name="Qiu Y."/>
        </authorList>
    </citation>
    <scope>NUCLEOTIDE SEQUENCE [LARGE SCALE GENOMIC DNA]</scope>
    <source>
        <strain evidence="8">F231</strain>
    </source>
</reference>
<dbReference type="PROSITE" id="PS51214">
    <property type="entry name" value="IBB"/>
    <property type="match status" value="1"/>
</dbReference>
<evidence type="ECO:0000313" key="8">
    <source>
        <dbReference type="EMBL" id="KAK4801847.1"/>
    </source>
</evidence>
<name>A0AAN7MMB1_TRANT</name>
<dbReference type="AlphaFoldDB" id="A0AAN7MMB1"/>
<proteinExistence type="inferred from homology"/>
<comment type="similarity">
    <text evidence="1">Belongs to the importin alpha family.</text>
</comment>
<dbReference type="GO" id="GO:0006606">
    <property type="term" value="P:protein import into nucleus"/>
    <property type="evidence" value="ECO:0007669"/>
    <property type="project" value="InterPro"/>
</dbReference>
<evidence type="ECO:0000256" key="1">
    <source>
        <dbReference type="ARBA" id="ARBA00010394"/>
    </source>
</evidence>
<accession>A0AAN7MMB1</accession>
<keyword evidence="9" id="KW-1185">Reference proteome</keyword>
<dbReference type="PROSITE" id="PS50176">
    <property type="entry name" value="ARM_REPEAT"/>
    <property type="match status" value="1"/>
</dbReference>
<evidence type="ECO:0000256" key="2">
    <source>
        <dbReference type="ARBA" id="ARBA00022448"/>
    </source>
</evidence>
<sequence>MWRRRSQENLVEIRKNEREDSLLKKRREGLPRQCQPQFFDGSQNADRLESITSMVQGLLSNDPALLLETTIGLRKLLSIDMDAFPTFIKAGVIPSLRLHGHVASGTMENTLAVIENGAVPMLVRLLSTASDDNREQVVWALGNIVGDSPTHRDLVLNYGALIRLLSQLNETSKLSMLRNAGGLCPTSAMARHLHHLNIVSSRTGIIAPIVFLLEHAEFEIKKEAAWAISNATSGGTHEQIWWFVLLFWICKLSASLIRNFSTACRFLVDEDFIKPPYDLLICPYPKIGCLSEELQNILKVGEVDKERGLNNGVNIYAVMIDECEGLDKIDHLQFHNNMRRL</sequence>
<keyword evidence="2 6" id="KW-0813">Transport</keyword>
<dbReference type="InterPro" id="IPR000225">
    <property type="entry name" value="Armadillo"/>
</dbReference>
<dbReference type="Pfam" id="PF01749">
    <property type="entry name" value="IBB"/>
    <property type="match status" value="1"/>
</dbReference>
<evidence type="ECO:0000256" key="5">
    <source>
        <dbReference type="PROSITE-ProRule" id="PRU00259"/>
    </source>
</evidence>
<dbReference type="EMBL" id="JAXQNO010000002">
    <property type="protein sequence ID" value="KAK4801847.1"/>
    <property type="molecule type" value="Genomic_DNA"/>
</dbReference>
<comment type="caution">
    <text evidence="8">The sequence shown here is derived from an EMBL/GenBank/DDBJ whole genome shotgun (WGS) entry which is preliminary data.</text>
</comment>
<evidence type="ECO:0000256" key="3">
    <source>
        <dbReference type="ARBA" id="ARBA00022737"/>
    </source>
</evidence>
<dbReference type="Pfam" id="PF16186">
    <property type="entry name" value="Arm_3"/>
    <property type="match status" value="1"/>
</dbReference>
<dbReference type="SMART" id="SM00185">
    <property type="entry name" value="ARM"/>
    <property type="match status" value="2"/>
</dbReference>
<keyword evidence="4" id="KW-0653">Protein transport</keyword>
<organism evidence="8 9">
    <name type="scientific">Trapa natans</name>
    <name type="common">Water chestnut</name>
    <dbReference type="NCBI Taxonomy" id="22666"/>
    <lineage>
        <taxon>Eukaryota</taxon>
        <taxon>Viridiplantae</taxon>
        <taxon>Streptophyta</taxon>
        <taxon>Embryophyta</taxon>
        <taxon>Tracheophyta</taxon>
        <taxon>Spermatophyta</taxon>
        <taxon>Magnoliopsida</taxon>
        <taxon>eudicotyledons</taxon>
        <taxon>Gunneridae</taxon>
        <taxon>Pentapetalae</taxon>
        <taxon>rosids</taxon>
        <taxon>malvids</taxon>
        <taxon>Myrtales</taxon>
        <taxon>Lythraceae</taxon>
        <taxon>Trapa</taxon>
    </lineage>
</organism>
<evidence type="ECO:0000256" key="4">
    <source>
        <dbReference type="ARBA" id="ARBA00022927"/>
    </source>
</evidence>
<dbReference type="Pfam" id="PF00514">
    <property type="entry name" value="Arm"/>
    <property type="match status" value="2"/>
</dbReference>
<evidence type="ECO:0000259" key="7">
    <source>
        <dbReference type="PROSITE" id="PS51214"/>
    </source>
</evidence>